<dbReference type="Proteomes" id="UP001451606">
    <property type="component" value="Chromosome"/>
</dbReference>
<sequence length="68" mass="7810">MDKVDLRKKFHAGRMIFIGDLPLGGKPSLRYLDKNDYVTALCGWDDSYKAVIMQTELKYSDCISHLDL</sequence>
<keyword evidence="2" id="KW-1185">Reference proteome</keyword>
<evidence type="ECO:0000313" key="1">
    <source>
        <dbReference type="EMBL" id="WYY01081.1"/>
    </source>
</evidence>
<name>A0AAX4NHR7_9ARCH</name>
<dbReference type="KEGG" id="omr:OXIME_001677"/>
<dbReference type="RefSeq" id="WP_393971401.1">
    <property type="nucleotide sequence ID" value="NZ_CP133772.1"/>
</dbReference>
<dbReference type="AlphaFoldDB" id="A0AAX4NHR7"/>
<accession>A0AAX4NHR7</accession>
<reference evidence="1 2" key="1">
    <citation type="submission" date="2023-09" db="EMBL/GenBank/DDBJ databases">
        <authorList>
            <person name="Golyshina O.V."/>
            <person name="Lunev E.A."/>
            <person name="Bargiela R."/>
            <person name="Gaines M.C."/>
            <person name="Daum B."/>
            <person name="Bale N.J."/>
            <person name="Koenen M."/>
            <person name="Sinninghe Damst J.S."/>
            <person name="Yakimov M."/>
            <person name="Golyshin P.N."/>
        </authorList>
    </citation>
    <scope>NUCLEOTIDE SEQUENCE [LARGE SCALE GENOMIC DNA]</scope>
    <source>
        <strain evidence="1 2">M1</strain>
    </source>
</reference>
<dbReference type="GeneID" id="95968415"/>
<proteinExistence type="predicted"/>
<organism evidence="1 2">
    <name type="scientific">Oxyplasma meridianum</name>
    <dbReference type="NCBI Taxonomy" id="3073602"/>
    <lineage>
        <taxon>Archaea</taxon>
        <taxon>Methanobacteriati</taxon>
        <taxon>Thermoplasmatota</taxon>
        <taxon>Thermoplasmata</taxon>
        <taxon>Thermoplasmatales</taxon>
        <taxon>Thermoplasmataceae</taxon>
        <taxon>Oxyplasma</taxon>
    </lineage>
</organism>
<evidence type="ECO:0000313" key="2">
    <source>
        <dbReference type="Proteomes" id="UP001451606"/>
    </source>
</evidence>
<protein>
    <submittedName>
        <fullName evidence="1">Uncharacterized protein</fullName>
    </submittedName>
</protein>
<gene>
    <name evidence="1" type="ORF">OXIME_001677</name>
</gene>
<dbReference type="EMBL" id="CP133772">
    <property type="protein sequence ID" value="WYY01081.1"/>
    <property type="molecule type" value="Genomic_DNA"/>
</dbReference>